<dbReference type="GO" id="GO:0005634">
    <property type="term" value="C:nucleus"/>
    <property type="evidence" value="ECO:0007669"/>
    <property type="project" value="UniProtKB-SubCell"/>
</dbReference>
<evidence type="ECO:0000256" key="7">
    <source>
        <dbReference type="ARBA" id="ARBA00023015"/>
    </source>
</evidence>
<dbReference type="PROSITE" id="PS51802">
    <property type="entry name" value="ZF_CCHHC"/>
    <property type="match status" value="1"/>
</dbReference>
<dbReference type="PANTHER" id="PTHR12247">
    <property type="entry name" value="POLYCOMB GROUP PROTEIN"/>
    <property type="match status" value="1"/>
</dbReference>
<dbReference type="AlphaFoldDB" id="A0AAV0WYJ0"/>
<sequence length="1269" mass="144137">MEESDENIETIMDVDSSEDCDTLLCSGYDDTGETNLQCNLPQYTSHNESLMVIEDDDSLSDISCSGNIDVRDELNKETSIEIPEQEIIVSDDLDDSDSDIEIFEPLVQLKKNIVSGATKNTNLFTRQKENNSLNVKKVFKHNASLVKFNPSVKSNQFKIASTATVHRPKTTTTHLQPESSANTEIGLNKSFSRPKQQLKITSSNEKKSEVYLVPHNGINYMISKGIPSRSPLLKSNSSSSPTLKAPSTVIRPTEQKNQCMVMSSKDALRGGNKEEFIPQMQPLPEGKYKMVPDKGQVPINLEKVCKQNSNFTKQNFSTHLTPNENKVSDIFHIGNSYQLANIKKTRQFQHKTLDVPSVKSSWSKMSKIVELGNASRNKKFPTHTVTSKDPIEKNSKNFVQNCEVKINKNCHQKMSSSPRFIQLSSNSKSLKKSDSLPLSHTRYGKITKNDNKTIQLSSSNFFSKSKTKSNSNKMLKNGGDHSNSSDDEIIKVNNSETSRSQNLNIRKIVEEHSNKHKVSLSDEIIDLDASDSSDEDDTSDQFISCKYEYCDTLVYEPELIDDLYCSLACKNLDIKKTVAEEEHFIKETINLSDKTVVDRKNLLTKLENRINKRKQKLKTSCPEDMVKENDDLNEQLTHFFDKPSKEESQPPLKSLQPINSPEVIDDDDDDDDDDNYFDLKPLIEDKDTLKYMTGLQFRSAPKKLFDRPFPTEKNLFVVGQKLEGIDPKHEALFCVMSVSEVCGYRIKLHFDGFENDYDFWVNADCPNLFHPGWCEMNLRILQPPNNYLNAFDWIGYLRECQALPAPKRNFVSTKNLNSCKNQHKFHIGGKLEALDKLTRTLSKQLICVATVADILGNRIRVHFDGWTDDFDYWVDITSTNIHPVRWCDNNGRTLSPPSGYNDMKGRKPFNWTEYLAETNSEPVPEEAFVRRPLRDFSNQMIIEVVDLVVPRLLRIAKVVDVRGDELKIVYDGFDNDYAYWVEDDSPDIHPVGWSSKTNHPIELPPAPNTLWSCSIRGCKGYGNSSNSLKIDHVEIMDCPYEIDSWKTAVAGLAKIPDRLKTHNVIINTTLPSSKIKSDIHQNNKNKENTSINTEHMNLAKIKEKINEKRLNLLLDANDIEPECDTVIKNTLFNDTIPSNNNEKLQKALGLSLVGYNLGSASMETYSSYWTGHNPQIGIPLFNTTDTREWSIQEVASYVQKVVECYNSKKNNEEISISDRFIDQGIDGDAFLMLKQDEIMKILKVPLGQALKIANAIIMLRQRIDGNECM</sequence>
<feature type="compositionally biased region" description="Acidic residues" evidence="11">
    <location>
        <begin position="663"/>
        <end position="672"/>
    </location>
</feature>
<dbReference type="Gene3D" id="2.30.30.140">
    <property type="match status" value="3"/>
</dbReference>
<evidence type="ECO:0000313" key="13">
    <source>
        <dbReference type="EMBL" id="CAI6360606.1"/>
    </source>
</evidence>
<dbReference type="InterPro" id="IPR050548">
    <property type="entry name" value="PcG_chromatin_remod_factors"/>
</dbReference>
<evidence type="ECO:0000313" key="14">
    <source>
        <dbReference type="Proteomes" id="UP001160148"/>
    </source>
</evidence>
<comment type="subcellular location">
    <subcellularLocation>
        <location evidence="1">Nucleus</location>
    </subcellularLocation>
</comment>
<evidence type="ECO:0000256" key="6">
    <source>
        <dbReference type="ARBA" id="ARBA00022853"/>
    </source>
</evidence>
<keyword evidence="9" id="KW-0539">Nucleus</keyword>
<feature type="repeat" description="MBT" evidence="10">
    <location>
        <begin position="677"/>
        <end position="784"/>
    </location>
</feature>
<organism evidence="13 14">
    <name type="scientific">Macrosiphum euphorbiae</name>
    <name type="common">potato aphid</name>
    <dbReference type="NCBI Taxonomy" id="13131"/>
    <lineage>
        <taxon>Eukaryota</taxon>
        <taxon>Metazoa</taxon>
        <taxon>Ecdysozoa</taxon>
        <taxon>Arthropoda</taxon>
        <taxon>Hexapoda</taxon>
        <taxon>Insecta</taxon>
        <taxon>Pterygota</taxon>
        <taxon>Neoptera</taxon>
        <taxon>Paraneoptera</taxon>
        <taxon>Hemiptera</taxon>
        <taxon>Sternorrhyncha</taxon>
        <taxon>Aphidomorpha</taxon>
        <taxon>Aphidoidea</taxon>
        <taxon>Aphididae</taxon>
        <taxon>Macrosiphini</taxon>
        <taxon>Macrosiphum</taxon>
    </lineage>
</organism>
<feature type="region of interest" description="Disordered" evidence="11">
    <location>
        <begin position="463"/>
        <end position="487"/>
    </location>
</feature>
<evidence type="ECO:0000256" key="11">
    <source>
        <dbReference type="SAM" id="MobiDB-lite"/>
    </source>
</evidence>
<dbReference type="GO" id="GO:0008270">
    <property type="term" value="F:zinc ion binding"/>
    <property type="evidence" value="ECO:0007669"/>
    <property type="project" value="UniProtKB-KW"/>
</dbReference>
<dbReference type="Pfam" id="PF02820">
    <property type="entry name" value="MBT"/>
    <property type="match status" value="3"/>
</dbReference>
<protein>
    <recommendedName>
        <fullName evidence="12">SAM domain-containing protein</fullName>
    </recommendedName>
</protein>
<keyword evidence="6" id="KW-0156">Chromatin regulator</keyword>
<comment type="caution">
    <text evidence="13">The sequence shown here is derived from an EMBL/GenBank/DDBJ whole genome shotgun (WGS) entry which is preliminary data.</text>
</comment>
<keyword evidence="14" id="KW-1185">Reference proteome</keyword>
<proteinExistence type="predicted"/>
<keyword evidence="7" id="KW-0805">Transcription regulation</keyword>
<feature type="compositionally biased region" description="Low complexity" evidence="11">
    <location>
        <begin position="463"/>
        <end position="473"/>
    </location>
</feature>
<dbReference type="GO" id="GO:0042393">
    <property type="term" value="F:histone binding"/>
    <property type="evidence" value="ECO:0007669"/>
    <property type="project" value="TreeGrafter"/>
</dbReference>
<dbReference type="InterPro" id="IPR004092">
    <property type="entry name" value="Mbt"/>
</dbReference>
<dbReference type="EMBL" id="CARXXK010000003">
    <property type="protein sequence ID" value="CAI6360606.1"/>
    <property type="molecule type" value="Genomic_DNA"/>
</dbReference>
<dbReference type="SUPFAM" id="SSF63748">
    <property type="entry name" value="Tudor/PWWP/MBT"/>
    <property type="match status" value="3"/>
</dbReference>
<dbReference type="InterPro" id="IPR001660">
    <property type="entry name" value="SAM"/>
</dbReference>
<keyword evidence="2" id="KW-0479">Metal-binding</keyword>
<dbReference type="CDD" id="cd20102">
    <property type="entry name" value="MBT_L3MBTL1-like_rpt2"/>
    <property type="match status" value="1"/>
</dbReference>
<evidence type="ECO:0000256" key="4">
    <source>
        <dbReference type="ARBA" id="ARBA00022771"/>
    </source>
</evidence>
<evidence type="ECO:0000256" key="9">
    <source>
        <dbReference type="ARBA" id="ARBA00023242"/>
    </source>
</evidence>
<dbReference type="PANTHER" id="PTHR12247:SF131">
    <property type="entry name" value="LD05287P"/>
    <property type="match status" value="1"/>
</dbReference>
<dbReference type="Gene3D" id="1.10.150.50">
    <property type="entry name" value="Transcription Factor, Ets-1"/>
    <property type="match status" value="1"/>
</dbReference>
<evidence type="ECO:0000259" key="12">
    <source>
        <dbReference type="PROSITE" id="PS50105"/>
    </source>
</evidence>
<dbReference type="PROSITE" id="PS51079">
    <property type="entry name" value="MBT"/>
    <property type="match status" value="3"/>
</dbReference>
<keyword evidence="5" id="KW-0862">Zinc</keyword>
<feature type="repeat" description="MBT" evidence="10">
    <location>
        <begin position="791"/>
        <end position="897"/>
    </location>
</feature>
<dbReference type="GO" id="GO:0006325">
    <property type="term" value="P:chromatin organization"/>
    <property type="evidence" value="ECO:0007669"/>
    <property type="project" value="UniProtKB-KW"/>
</dbReference>
<dbReference type="SMART" id="SM00561">
    <property type="entry name" value="MBT"/>
    <property type="match status" value="3"/>
</dbReference>
<evidence type="ECO:0000256" key="3">
    <source>
        <dbReference type="ARBA" id="ARBA00022737"/>
    </source>
</evidence>
<keyword evidence="4" id="KW-0863">Zinc-finger</keyword>
<dbReference type="InterPro" id="IPR013761">
    <property type="entry name" value="SAM/pointed_sf"/>
</dbReference>
<evidence type="ECO:0000256" key="1">
    <source>
        <dbReference type="ARBA" id="ARBA00004123"/>
    </source>
</evidence>
<evidence type="ECO:0000256" key="2">
    <source>
        <dbReference type="ARBA" id="ARBA00022723"/>
    </source>
</evidence>
<evidence type="ECO:0000256" key="5">
    <source>
        <dbReference type="ARBA" id="ARBA00022833"/>
    </source>
</evidence>
<dbReference type="PROSITE" id="PS50105">
    <property type="entry name" value="SAM_DOMAIN"/>
    <property type="match status" value="1"/>
</dbReference>
<accession>A0AAV0WYJ0</accession>
<evidence type="ECO:0000256" key="10">
    <source>
        <dbReference type="PROSITE-ProRule" id="PRU00459"/>
    </source>
</evidence>
<dbReference type="GO" id="GO:0045892">
    <property type="term" value="P:negative regulation of DNA-templated transcription"/>
    <property type="evidence" value="ECO:0007669"/>
    <property type="project" value="TreeGrafter"/>
</dbReference>
<feature type="repeat" description="MBT" evidence="10">
    <location>
        <begin position="909"/>
        <end position="1004"/>
    </location>
</feature>
<reference evidence="13 14" key="1">
    <citation type="submission" date="2023-01" db="EMBL/GenBank/DDBJ databases">
        <authorList>
            <person name="Whitehead M."/>
        </authorList>
    </citation>
    <scope>NUCLEOTIDE SEQUENCE [LARGE SCALE GENOMIC DNA]</scope>
</reference>
<keyword evidence="3" id="KW-0677">Repeat</keyword>
<dbReference type="SUPFAM" id="SSF47769">
    <property type="entry name" value="SAM/Pointed domain"/>
    <property type="match status" value="1"/>
</dbReference>
<keyword evidence="8" id="KW-0804">Transcription</keyword>
<dbReference type="GO" id="GO:0003682">
    <property type="term" value="F:chromatin binding"/>
    <property type="evidence" value="ECO:0007669"/>
    <property type="project" value="TreeGrafter"/>
</dbReference>
<name>A0AAV0WYJ0_9HEMI</name>
<dbReference type="InterPro" id="IPR002515">
    <property type="entry name" value="Znf_C2H2C"/>
</dbReference>
<gene>
    <name evidence="13" type="ORF">MEUPH1_LOCUS15892</name>
</gene>
<evidence type="ECO:0000256" key="8">
    <source>
        <dbReference type="ARBA" id="ARBA00023163"/>
    </source>
</evidence>
<feature type="region of interest" description="Disordered" evidence="11">
    <location>
        <begin position="641"/>
        <end position="672"/>
    </location>
</feature>
<feature type="domain" description="SAM" evidence="12">
    <location>
        <begin position="1189"/>
        <end position="1262"/>
    </location>
</feature>
<dbReference type="Proteomes" id="UP001160148">
    <property type="component" value="Unassembled WGS sequence"/>
</dbReference>